<proteinExistence type="predicted"/>
<protein>
    <submittedName>
        <fullName evidence="2">Uncharacterized protein</fullName>
    </submittedName>
</protein>
<dbReference type="AlphaFoldDB" id="A0A6M3LB21"/>
<sequence>MSELTYTPDKRQPFERAAPAGNNFYCRFCSKWIKADEFEVHKKEHQPKIKIVPVETP</sequence>
<name>A0A6M3LB21_9ZZZZ</name>
<dbReference type="EMBL" id="MT141866">
    <property type="protein sequence ID" value="QJA71350.1"/>
    <property type="molecule type" value="Genomic_DNA"/>
</dbReference>
<evidence type="ECO:0000313" key="1">
    <source>
        <dbReference type="EMBL" id="QJA71350.1"/>
    </source>
</evidence>
<reference evidence="2" key="1">
    <citation type="submission" date="2020-03" db="EMBL/GenBank/DDBJ databases">
        <title>The deep terrestrial virosphere.</title>
        <authorList>
            <person name="Holmfeldt K."/>
            <person name="Nilsson E."/>
            <person name="Simone D."/>
            <person name="Lopez-Fernandez M."/>
            <person name="Wu X."/>
            <person name="de Brujin I."/>
            <person name="Lundin D."/>
            <person name="Andersson A."/>
            <person name="Bertilsson S."/>
            <person name="Dopson M."/>
        </authorList>
    </citation>
    <scope>NUCLEOTIDE SEQUENCE</scope>
    <source>
        <strain evidence="1">MM415A03243</strain>
        <strain evidence="2">MM415B03341</strain>
    </source>
</reference>
<gene>
    <name evidence="1" type="ORF">MM415A03243_0005</name>
    <name evidence="2" type="ORF">MM415B03341_0008</name>
</gene>
<evidence type="ECO:0000313" key="2">
    <source>
        <dbReference type="EMBL" id="QJA91549.1"/>
    </source>
</evidence>
<dbReference type="EMBL" id="MT142995">
    <property type="protein sequence ID" value="QJA91549.1"/>
    <property type="molecule type" value="Genomic_DNA"/>
</dbReference>
<organism evidence="2">
    <name type="scientific">viral metagenome</name>
    <dbReference type="NCBI Taxonomy" id="1070528"/>
    <lineage>
        <taxon>unclassified sequences</taxon>
        <taxon>metagenomes</taxon>
        <taxon>organismal metagenomes</taxon>
    </lineage>
</organism>
<accession>A0A6M3LB21</accession>